<sequence>MLREVETGRRRENVIPNVGKNLDDYPVVVAGIQGQKALQQLFQISVVEHLFLRINFFSIDSLAGISTSSDGSGGGQLTTPRRLEEITRLLFLILWELEEVVSVVDKLGAEETSVPVSSL</sequence>
<protein>
    <submittedName>
        <fullName evidence="1">Uncharacterized protein</fullName>
    </submittedName>
</protein>
<evidence type="ECO:0000313" key="1">
    <source>
        <dbReference type="EMBL" id="EYU40144.1"/>
    </source>
</evidence>
<organism evidence="1 2">
    <name type="scientific">Erythranthe guttata</name>
    <name type="common">Yellow monkey flower</name>
    <name type="synonym">Mimulus guttatus</name>
    <dbReference type="NCBI Taxonomy" id="4155"/>
    <lineage>
        <taxon>Eukaryota</taxon>
        <taxon>Viridiplantae</taxon>
        <taxon>Streptophyta</taxon>
        <taxon>Embryophyta</taxon>
        <taxon>Tracheophyta</taxon>
        <taxon>Spermatophyta</taxon>
        <taxon>Magnoliopsida</taxon>
        <taxon>eudicotyledons</taxon>
        <taxon>Gunneridae</taxon>
        <taxon>Pentapetalae</taxon>
        <taxon>asterids</taxon>
        <taxon>lamiids</taxon>
        <taxon>Lamiales</taxon>
        <taxon>Phrymaceae</taxon>
        <taxon>Erythranthe</taxon>
    </lineage>
</organism>
<evidence type="ECO:0000313" key="2">
    <source>
        <dbReference type="Proteomes" id="UP000030748"/>
    </source>
</evidence>
<dbReference type="EMBL" id="KI630420">
    <property type="protein sequence ID" value="EYU40144.1"/>
    <property type="molecule type" value="Genomic_DNA"/>
</dbReference>
<proteinExistence type="predicted"/>
<accession>A0A022RJH2</accession>
<dbReference type="AlphaFoldDB" id="A0A022RJH2"/>
<gene>
    <name evidence="1" type="ORF">MIMGU_mgv1a016484mg</name>
</gene>
<name>A0A022RJH2_ERYGU</name>
<keyword evidence="2" id="KW-1185">Reference proteome</keyword>
<reference evidence="1 2" key="1">
    <citation type="journal article" date="2013" name="Proc. Natl. Acad. Sci. U.S.A.">
        <title>Fine-scale variation in meiotic recombination in Mimulus inferred from population shotgun sequencing.</title>
        <authorList>
            <person name="Hellsten U."/>
            <person name="Wright K.M."/>
            <person name="Jenkins J."/>
            <person name="Shu S."/>
            <person name="Yuan Y."/>
            <person name="Wessler S.R."/>
            <person name="Schmutz J."/>
            <person name="Willis J.H."/>
            <person name="Rokhsar D.S."/>
        </authorList>
    </citation>
    <scope>NUCLEOTIDE SEQUENCE [LARGE SCALE GENOMIC DNA]</scope>
    <source>
        <strain evidence="2">cv. DUN x IM62</strain>
    </source>
</reference>
<dbReference type="Proteomes" id="UP000030748">
    <property type="component" value="Unassembled WGS sequence"/>
</dbReference>